<protein>
    <submittedName>
        <fullName evidence="1">Uncharacterized protein</fullName>
    </submittedName>
</protein>
<dbReference type="EnsemblMetazoa" id="AQUA014054-RA">
    <property type="protein sequence ID" value="AQUA014054-PA"/>
    <property type="gene ID" value="AQUA014054"/>
</dbReference>
<evidence type="ECO:0000313" key="2">
    <source>
        <dbReference type="Proteomes" id="UP000076407"/>
    </source>
</evidence>
<dbReference type="VEuPathDB" id="VectorBase:AQUA014054"/>
<evidence type="ECO:0000313" key="1">
    <source>
        <dbReference type="EnsemblMetazoa" id="AQUA014054-PA"/>
    </source>
</evidence>
<organism evidence="1 2">
    <name type="scientific">Anopheles quadriannulatus</name>
    <name type="common">Mosquito</name>
    <dbReference type="NCBI Taxonomy" id="34691"/>
    <lineage>
        <taxon>Eukaryota</taxon>
        <taxon>Metazoa</taxon>
        <taxon>Ecdysozoa</taxon>
        <taxon>Arthropoda</taxon>
        <taxon>Hexapoda</taxon>
        <taxon>Insecta</taxon>
        <taxon>Pterygota</taxon>
        <taxon>Neoptera</taxon>
        <taxon>Endopterygota</taxon>
        <taxon>Diptera</taxon>
        <taxon>Nematocera</taxon>
        <taxon>Culicoidea</taxon>
        <taxon>Culicidae</taxon>
        <taxon>Anophelinae</taxon>
        <taxon>Anopheles</taxon>
    </lineage>
</organism>
<dbReference type="AlphaFoldDB" id="A0A182XQA9"/>
<dbReference type="Proteomes" id="UP000076407">
    <property type="component" value="Unassembled WGS sequence"/>
</dbReference>
<name>A0A182XQA9_ANOQN</name>
<proteinExistence type="predicted"/>
<accession>A0A182XQA9</accession>
<keyword evidence="2" id="KW-1185">Reference proteome</keyword>
<sequence length="66" mass="7727">PGRRTTEPAATRRSWWPEERRKRWSWPLERHRTELAATRLGGQRSGVRDGLGHWSGIGQSWLRHVG</sequence>
<reference evidence="1" key="1">
    <citation type="submission" date="2020-05" db="UniProtKB">
        <authorList>
            <consortium name="EnsemblMetazoa"/>
        </authorList>
    </citation>
    <scope>IDENTIFICATION</scope>
    <source>
        <strain evidence="1">SANGQUA</strain>
    </source>
</reference>